<dbReference type="Gene3D" id="2.40.230.20">
    <property type="entry name" value="Nucleoside-specific channel-forming protein, Tsx-like"/>
    <property type="match status" value="1"/>
</dbReference>
<dbReference type="OrthoDB" id="104801at2"/>
<name>A0A233RHF6_9GAMM</name>
<dbReference type="GO" id="GO:0009279">
    <property type="term" value="C:cell outer membrane"/>
    <property type="evidence" value="ECO:0007669"/>
    <property type="project" value="InterPro"/>
</dbReference>
<protein>
    <submittedName>
        <fullName evidence="2">Nucleoside-binding protein</fullName>
    </submittedName>
</protein>
<keyword evidence="3" id="KW-1185">Reference proteome</keyword>
<comment type="caution">
    <text evidence="2">The sequence shown here is derived from an EMBL/GenBank/DDBJ whole genome shotgun (WGS) entry which is preliminary data.</text>
</comment>
<feature type="signal peptide" evidence="1">
    <location>
        <begin position="1"/>
        <end position="20"/>
    </location>
</feature>
<feature type="chain" id="PRO_5013189596" evidence="1">
    <location>
        <begin position="21"/>
        <end position="261"/>
    </location>
</feature>
<dbReference type="SUPFAM" id="SSF111364">
    <property type="entry name" value="Tsx-like channel"/>
    <property type="match status" value="1"/>
</dbReference>
<dbReference type="Proteomes" id="UP000242757">
    <property type="component" value="Unassembled WGS sequence"/>
</dbReference>
<dbReference type="RefSeq" id="WP_094199609.1">
    <property type="nucleotide sequence ID" value="NZ_NBIM01000001.1"/>
</dbReference>
<dbReference type="EMBL" id="NBIM01000001">
    <property type="protein sequence ID" value="OXY82831.1"/>
    <property type="molecule type" value="Genomic_DNA"/>
</dbReference>
<dbReference type="AlphaFoldDB" id="A0A233RHF6"/>
<dbReference type="InterPro" id="IPR036777">
    <property type="entry name" value="Channel_Tsx-like_sf"/>
</dbReference>
<keyword evidence="1" id="KW-0732">Signal</keyword>
<gene>
    <name evidence="2" type="ORF">B6S08_04800</name>
</gene>
<evidence type="ECO:0000313" key="2">
    <source>
        <dbReference type="EMBL" id="OXY82831.1"/>
    </source>
</evidence>
<organism evidence="2 3">
    <name type="scientific">Oceanimonas doudoroffii</name>
    <dbReference type="NCBI Taxonomy" id="84158"/>
    <lineage>
        <taxon>Bacteria</taxon>
        <taxon>Pseudomonadati</taxon>
        <taxon>Pseudomonadota</taxon>
        <taxon>Gammaproteobacteria</taxon>
        <taxon>Aeromonadales</taxon>
        <taxon>Aeromonadaceae</taxon>
        <taxon>Oceanimonas</taxon>
    </lineage>
</organism>
<evidence type="ECO:0000313" key="3">
    <source>
        <dbReference type="Proteomes" id="UP000242757"/>
    </source>
</evidence>
<reference evidence="2 3" key="1">
    <citation type="submission" date="2017-08" db="EMBL/GenBank/DDBJ databases">
        <title>A Genome Sequence of Oceanimonas doudoroffii ATCC 27123T.</title>
        <authorList>
            <person name="Brennan M.A."/>
            <person name="Maclea K.S."/>
            <person name="Mcclelland W.D."/>
            <person name="Trachtenberg A.M."/>
        </authorList>
    </citation>
    <scope>NUCLEOTIDE SEQUENCE [LARGE SCALE GENOMIC DNA]</scope>
    <source>
        <strain evidence="2 3">ATCC 27123</strain>
    </source>
</reference>
<proteinExistence type="predicted"/>
<accession>A0A233RHF6</accession>
<evidence type="ECO:0000256" key="1">
    <source>
        <dbReference type="SAM" id="SignalP"/>
    </source>
</evidence>
<sequence length="261" mass="29053">MIRKSTLPLLVAITGMPALAADWSTTELHYQLGELKQQPFGPEANRKSTTSIYTLQHASGWKYGDNFFFVDYSDWKDDQRHRDWYGEGYFNFSLGKIGGHDLSLGPIKDVGIVLGVNAGGDSKVRKYLPGLQLALDVPGAAFFNTLITAYIDDSTGVAGGGAPRESDSWMLDTAWAFPFALGRHDFSLEGHVEYIGSRDNEFGDKVKAHVLAQPQLRYDLGKTLFNDPKRLFVGVEYQYWHNKFGGSVTESAVQALAAWRF</sequence>